<dbReference type="GO" id="GO:0033818">
    <property type="term" value="F:beta-ketoacyl-acyl-carrier-protein synthase III activity"/>
    <property type="evidence" value="ECO:0007669"/>
    <property type="project" value="UniProtKB-EC"/>
</dbReference>
<dbReference type="RefSeq" id="WP_003086245.1">
    <property type="nucleotide sequence ID" value="NZ_AP014622.1"/>
</dbReference>
<dbReference type="InterPro" id="IPR013751">
    <property type="entry name" value="ACP_syn_III_N"/>
</dbReference>
<dbReference type="Gene3D" id="3.40.47.10">
    <property type="match status" value="2"/>
</dbReference>
<keyword evidence="1 5" id="KW-0808">Transferase</keyword>
<evidence type="ECO:0000313" key="7">
    <source>
        <dbReference type="Proteomes" id="UP000433532"/>
    </source>
</evidence>
<dbReference type="EMBL" id="CP136986">
    <property type="protein sequence ID" value="WOS75934.1"/>
    <property type="molecule type" value="Genomic_DNA"/>
</dbReference>
<feature type="domain" description="Beta-ketoacyl-[acyl-carrier-protein] synthase III C-terminal" evidence="3">
    <location>
        <begin position="244"/>
        <end position="328"/>
    </location>
</feature>
<dbReference type="NCBIfam" id="NF006829">
    <property type="entry name" value="PRK09352.1"/>
    <property type="match status" value="1"/>
</dbReference>
<keyword evidence="2 5" id="KW-0012">Acyltransferase</keyword>
<dbReference type="KEGG" id="paeb:NCGM1900_1669"/>
<reference evidence="5 7" key="1">
    <citation type="submission" date="2019-11" db="EMBL/GenBank/DDBJ databases">
        <title>Genomes of ocular Pseudomonas aeruginosa isolates.</title>
        <authorList>
            <person name="Khan M."/>
            <person name="Rice S.A."/>
            <person name="Willcox M.D.P."/>
            <person name="Stapleton F."/>
        </authorList>
    </citation>
    <scope>NUCLEOTIDE SEQUENCE [LARGE SCALE GENOMIC DNA]</scope>
    <source>
        <strain evidence="5 7">PA221</strain>
    </source>
</reference>
<gene>
    <name evidence="6" type="primary">pqsD</name>
    <name evidence="5" type="ORF">GNQ48_31705</name>
    <name evidence="6" type="ORF">L4V69_25920</name>
</gene>
<dbReference type="InterPro" id="IPR013747">
    <property type="entry name" value="ACP_syn_III_C"/>
</dbReference>
<dbReference type="Pfam" id="PF08541">
    <property type="entry name" value="ACP_syn_III_C"/>
    <property type="match status" value="1"/>
</dbReference>
<dbReference type="InterPro" id="IPR016039">
    <property type="entry name" value="Thiolase-like"/>
</dbReference>
<dbReference type="EMBL" id="WOAD01000067">
    <property type="protein sequence ID" value="MUI39545.1"/>
    <property type="molecule type" value="Genomic_DNA"/>
</dbReference>
<dbReference type="AlphaFoldDB" id="A0A077JNI1"/>
<dbReference type="GO" id="GO:0004315">
    <property type="term" value="F:3-oxoacyl-[acyl-carrier-protein] synthase activity"/>
    <property type="evidence" value="ECO:0007669"/>
    <property type="project" value="InterPro"/>
</dbReference>
<accession>A0A077JNI1</accession>
<dbReference type="Proteomes" id="UP000433532">
    <property type="component" value="Unassembled WGS sequence"/>
</dbReference>
<organism evidence="5 7">
    <name type="scientific">Pseudomonas aeruginosa</name>
    <dbReference type="NCBI Taxonomy" id="287"/>
    <lineage>
        <taxon>Bacteria</taxon>
        <taxon>Pseudomonadati</taxon>
        <taxon>Pseudomonadota</taxon>
        <taxon>Gammaproteobacteria</taxon>
        <taxon>Pseudomonadales</taxon>
        <taxon>Pseudomonadaceae</taxon>
        <taxon>Pseudomonas</taxon>
    </lineage>
</organism>
<name>A0A077JNI1_PSEAI</name>
<dbReference type="CDD" id="cd00830">
    <property type="entry name" value="KAS_III"/>
    <property type="match status" value="1"/>
</dbReference>
<dbReference type="EC" id="2.3.1.262" evidence="6"/>
<reference evidence="6" key="2">
    <citation type="submission" date="2023-06" db="EMBL/GenBank/DDBJ databases">
        <authorList>
            <consortium name="Clinical and Environmental Microbiology Branch: Whole genome sequencing antimicrobial resistance pathogens in the healthcare setting"/>
        </authorList>
    </citation>
    <scope>NUCLEOTIDE SEQUENCE</scope>
    <source>
        <strain evidence="6">2021CK-01020</strain>
    </source>
</reference>
<dbReference type="GO" id="GO:0044550">
    <property type="term" value="P:secondary metabolite biosynthetic process"/>
    <property type="evidence" value="ECO:0007669"/>
    <property type="project" value="TreeGrafter"/>
</dbReference>
<dbReference type="GO" id="GO:0006633">
    <property type="term" value="P:fatty acid biosynthetic process"/>
    <property type="evidence" value="ECO:0007669"/>
    <property type="project" value="InterPro"/>
</dbReference>
<dbReference type="PANTHER" id="PTHR34069:SF2">
    <property type="entry name" value="BETA-KETOACYL-[ACYL-CARRIER-PROTEIN] SYNTHASE III"/>
    <property type="match status" value="1"/>
</dbReference>
<evidence type="ECO:0000256" key="2">
    <source>
        <dbReference type="ARBA" id="ARBA00023315"/>
    </source>
</evidence>
<sequence length="337" mass="36407">MGNPILAGLGFSLPKRQVSNHDLVGRINTSDEFIVERTGVRTRYHVEPEQAVSALMVPAARQAIEAAGLLPEDIDLLLVNTLSPDHHDPSQACLIQPLLGLRHIPVLDIRAQCSGLLYGLQMARGQILAGLARHVLVVCGEVLSKRMDCSDRGRNLSILLGDGAGAVVVSAGESLEDGLLDLRLGADGNYFDLLMTAAPGSASPTFLDENVLREGGGEFLMRGRPMFEHASQTLVRIAGEMLVAHELTLDDIDHVICHQPNLRILDAVQEQLGIPQHKFAVTVDRLGNMASASTPVTLAMFWPDIQPGQRVLVLTYGSGATWGAALYRKPEEVNRPC</sequence>
<dbReference type="Pfam" id="PF08545">
    <property type="entry name" value="ACP_syn_III"/>
    <property type="match status" value="1"/>
</dbReference>
<dbReference type="Proteomes" id="UP001297540">
    <property type="component" value="Chromosome"/>
</dbReference>
<evidence type="ECO:0000259" key="4">
    <source>
        <dbReference type="Pfam" id="PF08545"/>
    </source>
</evidence>
<feature type="domain" description="Beta-ketoacyl-[acyl-carrier-protein] synthase III N-terminal" evidence="4">
    <location>
        <begin position="107"/>
        <end position="188"/>
    </location>
</feature>
<proteinExistence type="predicted"/>
<dbReference type="PANTHER" id="PTHR34069">
    <property type="entry name" value="3-OXOACYL-[ACYL-CARRIER-PROTEIN] SYNTHASE 3"/>
    <property type="match status" value="1"/>
</dbReference>
<protein>
    <submittedName>
        <fullName evidence="6">Anthraniloyl-CoA anthraniloyltransferase</fullName>
        <ecNumber evidence="6">2.3.1.262</ecNumber>
    </submittedName>
    <submittedName>
        <fullName evidence="5">Beta-ketoacyl-ACP synthase 3</fullName>
        <ecNumber evidence="5">2.3.1.180</ecNumber>
    </submittedName>
</protein>
<reference evidence="6" key="3">
    <citation type="submission" date="2023-10" db="EMBL/GenBank/DDBJ databases">
        <title>Pathogen: clinical or host-associated sample.</title>
        <authorList>
            <person name="Hergert J."/>
            <person name="Casey R."/>
            <person name="Wagner J."/>
            <person name="Young E.L."/>
            <person name="Oakeson K.F."/>
        </authorList>
    </citation>
    <scope>NUCLEOTIDE SEQUENCE</scope>
    <source>
        <strain evidence="6">2021CK-01020</strain>
    </source>
</reference>
<evidence type="ECO:0000259" key="3">
    <source>
        <dbReference type="Pfam" id="PF08541"/>
    </source>
</evidence>
<dbReference type="FunFam" id="3.40.47.10:FF:000119">
    <property type="entry name" value="Anthraniloyl-CoA anthraniloyltransferase"/>
    <property type="match status" value="1"/>
</dbReference>
<dbReference type="SUPFAM" id="SSF53901">
    <property type="entry name" value="Thiolase-like"/>
    <property type="match status" value="1"/>
</dbReference>
<evidence type="ECO:0000313" key="6">
    <source>
        <dbReference type="EMBL" id="WOS75934.1"/>
    </source>
</evidence>
<evidence type="ECO:0000313" key="5">
    <source>
        <dbReference type="EMBL" id="MUI39545.1"/>
    </source>
</evidence>
<evidence type="ECO:0000256" key="1">
    <source>
        <dbReference type="ARBA" id="ARBA00022679"/>
    </source>
</evidence>
<dbReference type="EC" id="2.3.1.180" evidence="5"/>